<dbReference type="InterPro" id="IPR020094">
    <property type="entry name" value="TruA/RsuA/RluB/E/F_N"/>
</dbReference>
<dbReference type="PROSITE" id="PS50889">
    <property type="entry name" value="S4"/>
    <property type="match status" value="1"/>
</dbReference>
<evidence type="ECO:0000256" key="2">
    <source>
        <dbReference type="ARBA" id="ARBA00023235"/>
    </source>
</evidence>
<dbReference type="NCBIfam" id="TIGR00093">
    <property type="entry name" value="pseudouridine synthase"/>
    <property type="match status" value="1"/>
</dbReference>
<keyword evidence="7" id="KW-1185">Reference proteome</keyword>
<dbReference type="CDD" id="cd00165">
    <property type="entry name" value="S4"/>
    <property type="match status" value="1"/>
</dbReference>
<dbReference type="FunFam" id="3.10.290.10:FF:000003">
    <property type="entry name" value="Pseudouridine synthase"/>
    <property type="match status" value="1"/>
</dbReference>
<organism evidence="6 7">
    <name type="scientific">Candidatus Marinarcus aquaticus</name>
    <dbReference type="NCBI Taxonomy" id="2044504"/>
    <lineage>
        <taxon>Bacteria</taxon>
        <taxon>Pseudomonadati</taxon>
        <taxon>Campylobacterota</taxon>
        <taxon>Epsilonproteobacteria</taxon>
        <taxon>Campylobacterales</taxon>
        <taxon>Arcobacteraceae</taxon>
        <taxon>Candidatus Marinarcus</taxon>
    </lineage>
</organism>
<evidence type="ECO:0000259" key="5">
    <source>
        <dbReference type="SMART" id="SM00363"/>
    </source>
</evidence>
<dbReference type="OrthoDB" id="9807213at2"/>
<evidence type="ECO:0000256" key="4">
    <source>
        <dbReference type="RuleBase" id="RU003887"/>
    </source>
</evidence>
<comment type="similarity">
    <text evidence="1 4">Belongs to the pseudouridine synthase RsuA family.</text>
</comment>
<reference evidence="6 7" key="1">
    <citation type="submission" date="2017-10" db="EMBL/GenBank/DDBJ databases">
        <title>Genomics of the genus Arcobacter.</title>
        <authorList>
            <person name="Perez-Cataluna A."/>
            <person name="Figueras M.J."/>
        </authorList>
    </citation>
    <scope>NUCLEOTIDE SEQUENCE [LARGE SCALE GENOMIC DNA]</scope>
    <source>
        <strain evidence="6 7">CECT 8987</strain>
    </source>
</reference>
<gene>
    <name evidence="6" type="ORF">CRV04_05635</name>
</gene>
<dbReference type="PANTHER" id="PTHR47683:SF2">
    <property type="entry name" value="RNA-BINDING S4 DOMAIN-CONTAINING PROTEIN"/>
    <property type="match status" value="1"/>
</dbReference>
<dbReference type="InterPro" id="IPR050343">
    <property type="entry name" value="RsuA_PseudoU_synthase"/>
</dbReference>
<dbReference type="GO" id="GO:0120159">
    <property type="term" value="F:rRNA pseudouridine synthase activity"/>
    <property type="evidence" value="ECO:0007669"/>
    <property type="project" value="UniProtKB-ARBA"/>
</dbReference>
<dbReference type="Pfam" id="PF01479">
    <property type="entry name" value="S4"/>
    <property type="match status" value="1"/>
</dbReference>
<dbReference type="PROSITE" id="PS01149">
    <property type="entry name" value="PSI_RSU"/>
    <property type="match status" value="1"/>
</dbReference>
<dbReference type="InterPro" id="IPR042092">
    <property type="entry name" value="PsdUridine_s_RsuA/RluB/E/F_cat"/>
</dbReference>
<dbReference type="Gene3D" id="3.30.70.580">
    <property type="entry name" value="Pseudouridine synthase I, catalytic domain, N-terminal subdomain"/>
    <property type="match status" value="1"/>
</dbReference>
<dbReference type="SUPFAM" id="SSF55174">
    <property type="entry name" value="Alpha-L RNA-binding motif"/>
    <property type="match status" value="1"/>
</dbReference>
<dbReference type="InterPro" id="IPR006145">
    <property type="entry name" value="PsdUridine_synth_RsuA/RluA"/>
</dbReference>
<protein>
    <recommendedName>
        <fullName evidence="4">Pseudouridine synthase</fullName>
        <ecNumber evidence="4">5.4.99.-</ecNumber>
    </recommendedName>
</protein>
<evidence type="ECO:0000313" key="7">
    <source>
        <dbReference type="Proteomes" id="UP000290657"/>
    </source>
</evidence>
<keyword evidence="3" id="KW-0694">RNA-binding</keyword>
<accession>A0A4Q0XSD0</accession>
<dbReference type="AlphaFoldDB" id="A0A4Q0XSD0"/>
<name>A0A4Q0XSD0_9BACT</name>
<evidence type="ECO:0000256" key="3">
    <source>
        <dbReference type="PROSITE-ProRule" id="PRU00182"/>
    </source>
</evidence>
<sequence length="263" mass="30359">MKKEEENTQQRLNKYISHNTNYSRREADKLIEEGEVTVNKKPVLDMGMKVDENDTVTIKGKPIKIDKNKMYTVIVYNKPKGELVTKNDPQGRKVIFDTIGKKYKHFLPIGRLDYSSEGVLLLTDSVDVYNSLVHSNLERVYKIKVNGPITKAIEDAMQHGLELEDASKGAHDKSEIDSMTFAPFNAYQIQTNNNNFSKLKVSISEGKNRELRRFFAHFDLEVLDLKRLDFGGVTLNNLPTGKKRFLSKEEYKNLRHFIEDQTR</sequence>
<proteinExistence type="inferred from homology"/>
<dbReference type="SMART" id="SM00363">
    <property type="entry name" value="S4"/>
    <property type="match status" value="1"/>
</dbReference>
<dbReference type="InterPro" id="IPR000748">
    <property type="entry name" value="PsdUridine_synth_RsuA/RluB/E/F"/>
</dbReference>
<dbReference type="EC" id="5.4.99.-" evidence="4"/>
<dbReference type="Gene3D" id="3.10.290.10">
    <property type="entry name" value="RNA-binding S4 domain"/>
    <property type="match status" value="1"/>
</dbReference>
<dbReference type="SUPFAM" id="SSF55120">
    <property type="entry name" value="Pseudouridine synthase"/>
    <property type="match status" value="1"/>
</dbReference>
<dbReference type="Pfam" id="PF00849">
    <property type="entry name" value="PseudoU_synth_2"/>
    <property type="match status" value="1"/>
</dbReference>
<dbReference type="RefSeq" id="WP_128995850.1">
    <property type="nucleotide sequence ID" value="NZ_PDKN01000003.1"/>
</dbReference>
<dbReference type="GO" id="GO:0000455">
    <property type="term" value="P:enzyme-directed rRNA pseudouridine synthesis"/>
    <property type="evidence" value="ECO:0007669"/>
    <property type="project" value="UniProtKB-ARBA"/>
</dbReference>
<dbReference type="Proteomes" id="UP000290657">
    <property type="component" value="Unassembled WGS sequence"/>
</dbReference>
<dbReference type="InterPro" id="IPR002942">
    <property type="entry name" value="S4_RNA-bd"/>
</dbReference>
<keyword evidence="2 4" id="KW-0413">Isomerase</keyword>
<comment type="caution">
    <text evidence="6">The sequence shown here is derived from an EMBL/GenBank/DDBJ whole genome shotgun (WGS) entry which is preliminary data.</text>
</comment>
<dbReference type="EMBL" id="PDKN01000003">
    <property type="protein sequence ID" value="RXJ57987.1"/>
    <property type="molecule type" value="Genomic_DNA"/>
</dbReference>
<feature type="domain" description="RNA-binding S4" evidence="5">
    <location>
        <begin position="10"/>
        <end position="69"/>
    </location>
</feature>
<dbReference type="InterPro" id="IPR036986">
    <property type="entry name" value="S4_RNA-bd_sf"/>
</dbReference>
<dbReference type="InterPro" id="IPR018496">
    <property type="entry name" value="PsdUridine_synth_RsuA/RluB_CS"/>
</dbReference>
<evidence type="ECO:0000256" key="1">
    <source>
        <dbReference type="ARBA" id="ARBA00008348"/>
    </source>
</evidence>
<evidence type="ECO:0000313" key="6">
    <source>
        <dbReference type="EMBL" id="RXJ57987.1"/>
    </source>
</evidence>
<dbReference type="Gene3D" id="3.30.70.1560">
    <property type="entry name" value="Alpha-L RNA-binding motif"/>
    <property type="match status" value="1"/>
</dbReference>
<dbReference type="PANTHER" id="PTHR47683">
    <property type="entry name" value="PSEUDOURIDINE SYNTHASE FAMILY PROTEIN-RELATED"/>
    <property type="match status" value="1"/>
</dbReference>
<dbReference type="GO" id="GO:0003723">
    <property type="term" value="F:RNA binding"/>
    <property type="evidence" value="ECO:0007669"/>
    <property type="project" value="UniProtKB-KW"/>
</dbReference>
<dbReference type="InterPro" id="IPR020103">
    <property type="entry name" value="PsdUridine_synth_cat_dom_sf"/>
</dbReference>